<dbReference type="FunFam" id="3.20.20.100:FF:000005">
    <property type="entry name" value="NADP(H)-dependent aldo-keto reductase"/>
    <property type="match status" value="1"/>
</dbReference>
<evidence type="ECO:0000259" key="5">
    <source>
        <dbReference type="Pfam" id="PF00248"/>
    </source>
</evidence>
<dbReference type="PATRIC" id="fig|1796491.3.peg.745"/>
<evidence type="ECO:0000256" key="1">
    <source>
        <dbReference type="ARBA" id="ARBA00022857"/>
    </source>
</evidence>
<accession>A0A139BWA7</accession>
<dbReference type="AlphaFoldDB" id="A0A139BWA7"/>
<evidence type="ECO:0000313" key="6">
    <source>
        <dbReference type="EMBL" id="KXS33128.1"/>
    </source>
</evidence>
<organism evidence="6 7">
    <name type="scientific">Candidatus Gallionella acididurans</name>
    <dbReference type="NCBI Taxonomy" id="1796491"/>
    <lineage>
        <taxon>Bacteria</taxon>
        <taxon>Pseudomonadati</taxon>
        <taxon>Pseudomonadota</taxon>
        <taxon>Betaproteobacteria</taxon>
        <taxon>Nitrosomonadales</taxon>
        <taxon>Gallionellaceae</taxon>
        <taxon>Gallionella</taxon>
    </lineage>
</organism>
<dbReference type="NCBIfam" id="NF007912">
    <property type="entry name" value="PRK10625.1"/>
    <property type="match status" value="1"/>
</dbReference>
<sequence>MELRQLGESDLHVSALSLGTMTFGEQNSEADAYAQLDYAVSRGVNFIDAAEMYPVPPRAETQGRTESHIGSWLKHQRRDKLIVATKIAGPSRGFAWIRNSPRIDRQNLEAAIHDSLKRLQTDYIDLYQIHWPDRYVPMFGASSYDASQEHNTVPITEQLQALADLVKTGKVRHIGLSNETPWGVSEFVKCAEKMGLPKIITVQNAYHLMNRSFETGLAEVCHHAKVGLLAYSPLAFGHLTGKYLADPQAKGRITLFPGFGQRYAKPNVPVASAEYVRIAREAGLSPATMALAFARTRWFTGSVLLGATNLDQLKENLDSAEVMLSAEVLEKIESVHKVFPNPAP</sequence>
<dbReference type="PANTHER" id="PTHR43364:SF17">
    <property type="entry name" value="ALDO KETO REDUCTASE"/>
    <property type="match status" value="1"/>
</dbReference>
<evidence type="ECO:0000256" key="3">
    <source>
        <dbReference type="ARBA" id="ARBA00038157"/>
    </source>
</evidence>
<dbReference type="Gene3D" id="3.20.20.100">
    <property type="entry name" value="NADP-dependent oxidoreductase domain"/>
    <property type="match status" value="1"/>
</dbReference>
<dbReference type="GO" id="GO:0016491">
    <property type="term" value="F:oxidoreductase activity"/>
    <property type="evidence" value="ECO:0007669"/>
    <property type="project" value="UniProtKB-KW"/>
</dbReference>
<dbReference type="CDD" id="cd19094">
    <property type="entry name" value="AKR_Tas-like"/>
    <property type="match status" value="1"/>
</dbReference>
<reference evidence="6 7" key="2">
    <citation type="submission" date="2016-03" db="EMBL/GenBank/DDBJ databases">
        <title>New uncultured bacterium of the family Gallionellaceae from acid mine drainage: description and reconstruction of genome based on metagenomic analysis of microbial community.</title>
        <authorList>
            <person name="Kadnikov V."/>
            <person name="Ivasenko D."/>
            <person name="Beletsky A."/>
            <person name="Mardanov A."/>
            <person name="Danilova E."/>
            <person name="Pimenov N."/>
            <person name="Karnachuk O."/>
            <person name="Ravin N."/>
        </authorList>
    </citation>
    <scope>NUCLEOTIDE SEQUENCE [LARGE SCALE GENOMIC DNA]</scope>
    <source>
        <strain evidence="6">ShG14-8</strain>
    </source>
</reference>
<keyword evidence="1" id="KW-0521">NADP</keyword>
<dbReference type="InterPro" id="IPR050523">
    <property type="entry name" value="AKR_Detox_Biosynth"/>
</dbReference>
<dbReference type="EMBL" id="LSLI01000010">
    <property type="protein sequence ID" value="KXS33128.1"/>
    <property type="molecule type" value="Genomic_DNA"/>
</dbReference>
<dbReference type="InterPro" id="IPR036812">
    <property type="entry name" value="NAD(P)_OxRdtase_dom_sf"/>
</dbReference>
<dbReference type="SUPFAM" id="SSF51430">
    <property type="entry name" value="NAD(P)-linked oxidoreductase"/>
    <property type="match status" value="1"/>
</dbReference>
<protein>
    <recommendedName>
        <fullName evidence="4">Protein tas</fullName>
    </recommendedName>
</protein>
<evidence type="ECO:0000313" key="7">
    <source>
        <dbReference type="Proteomes" id="UP000070578"/>
    </source>
</evidence>
<keyword evidence="2" id="KW-0560">Oxidoreductase</keyword>
<dbReference type="Proteomes" id="UP000070578">
    <property type="component" value="Unassembled WGS sequence"/>
</dbReference>
<evidence type="ECO:0000256" key="4">
    <source>
        <dbReference type="ARBA" id="ARBA00070119"/>
    </source>
</evidence>
<evidence type="ECO:0000256" key="2">
    <source>
        <dbReference type="ARBA" id="ARBA00023002"/>
    </source>
</evidence>
<gene>
    <name evidence="6" type="ORF">AWT59_0685</name>
</gene>
<reference evidence="6 7" key="1">
    <citation type="submission" date="2016-02" db="EMBL/GenBank/DDBJ databases">
        <authorList>
            <person name="Wen L."/>
            <person name="He K."/>
            <person name="Yang H."/>
        </authorList>
    </citation>
    <scope>NUCLEOTIDE SEQUENCE [LARGE SCALE GENOMIC DNA]</scope>
    <source>
        <strain evidence="6">ShG14-8</strain>
    </source>
</reference>
<name>A0A139BWA7_9PROT</name>
<comment type="similarity">
    <text evidence="3">Belongs to the aldo/keto reductase family. Aldo/keto reductase 2 subfamily.</text>
</comment>
<comment type="caution">
    <text evidence="6">The sequence shown here is derived from an EMBL/GenBank/DDBJ whole genome shotgun (WGS) entry which is preliminary data.</text>
</comment>
<dbReference type="Pfam" id="PF00248">
    <property type="entry name" value="Aldo_ket_red"/>
    <property type="match status" value="1"/>
</dbReference>
<dbReference type="PANTHER" id="PTHR43364">
    <property type="entry name" value="NADH-SPECIFIC METHYLGLYOXAL REDUCTASE-RELATED"/>
    <property type="match status" value="1"/>
</dbReference>
<dbReference type="InterPro" id="IPR023210">
    <property type="entry name" value="NADP_OxRdtase_dom"/>
</dbReference>
<feature type="domain" description="NADP-dependent oxidoreductase" evidence="5">
    <location>
        <begin position="16"/>
        <end position="335"/>
    </location>
</feature>
<proteinExistence type="inferred from homology"/>